<feature type="compositionally biased region" description="Basic and acidic residues" evidence="1">
    <location>
        <begin position="371"/>
        <end position="385"/>
    </location>
</feature>
<keyword evidence="3" id="KW-1185">Reference proteome</keyword>
<evidence type="ECO:0008006" key="4">
    <source>
        <dbReference type="Google" id="ProtNLM"/>
    </source>
</evidence>
<sequence>MDSQGYAENTGRGTTDRPWTYDEQNSNCELALSKGNRKKLKRGNANTATGTADVSGEQRNEDQHDVTSNVGRNALESKEETKRPFRRKLPPLPKNDIKVMIRPKQGLIVRDFTNHHVARALAAACGNNEVCRDEDLLIRLRNGSNIIIASTPKEEAANLLRRITKLTLDSKSYAVNAYVATPDGVVRGVVHGIDAGTPPDELMAHLRVRTQGVKILQARMLGKSKTAVITFDGKVVPRLVNYYGGDEPCHLYRPTSQVCYICLKLGHRSDVCPTPELSVCRECGLCNPETGHSCVPKCVLCSEAHLGGARECKDRLKRATRPPSHNQEKDRREEYSARSRSRSTSTTRQQQDERNPNQGKKKNKKTTKLTRKVDNLMKAIKDRDINVGGQGGMRAAAGKENSGKDMHVPQATAPRVDQTAFMKNTRTQLPLRYQDSIRELDRTVDIPDEIRSTFKVAPIPKRIHPTDHQGRRRARAQSITDLSDQKKRQKVSASLKNCTVSDADEAAVALAVAKGNRSGQSQIIMTDSQDACRGYTIGRVGRKAAGILNTGGASNEKHQIIGPQGMRVLPGMVRPISYLEDTLAERDQWPGASRRAYPSRRNT</sequence>
<proteinExistence type="predicted"/>
<dbReference type="Proteomes" id="UP000821837">
    <property type="component" value="Unassembled WGS sequence"/>
</dbReference>
<evidence type="ECO:0000313" key="3">
    <source>
        <dbReference type="Proteomes" id="UP000821837"/>
    </source>
</evidence>
<evidence type="ECO:0000256" key="1">
    <source>
        <dbReference type="SAM" id="MobiDB-lite"/>
    </source>
</evidence>
<feature type="region of interest" description="Disordered" evidence="1">
    <location>
        <begin position="315"/>
        <end position="407"/>
    </location>
</feature>
<feature type="compositionally biased region" description="Basic residues" evidence="1">
    <location>
        <begin position="359"/>
        <end position="370"/>
    </location>
</feature>
<protein>
    <recommendedName>
        <fullName evidence="4">CCHC-type domain-containing protein</fullName>
    </recommendedName>
</protein>
<reference evidence="2" key="2">
    <citation type="submission" date="2021-09" db="EMBL/GenBank/DDBJ databases">
        <authorList>
            <person name="Jia N."/>
            <person name="Wang J."/>
            <person name="Shi W."/>
            <person name="Du L."/>
            <person name="Sun Y."/>
            <person name="Zhan W."/>
            <person name="Jiang J."/>
            <person name="Wang Q."/>
            <person name="Zhang B."/>
            <person name="Ji P."/>
            <person name="Sakyi L.B."/>
            <person name="Cui X."/>
            <person name="Yuan T."/>
            <person name="Jiang B."/>
            <person name="Yang W."/>
            <person name="Lam T.T.-Y."/>
            <person name="Chang Q."/>
            <person name="Ding S."/>
            <person name="Wang X."/>
            <person name="Zhu J."/>
            <person name="Ruan X."/>
            <person name="Zhao L."/>
            <person name="Wei J."/>
            <person name="Que T."/>
            <person name="Du C."/>
            <person name="Cheng J."/>
            <person name="Dai P."/>
            <person name="Han X."/>
            <person name="Huang E."/>
            <person name="Gao Y."/>
            <person name="Liu J."/>
            <person name="Shao H."/>
            <person name="Ye R."/>
            <person name="Li L."/>
            <person name="Wei W."/>
            <person name="Wang X."/>
            <person name="Wang C."/>
            <person name="Huo Q."/>
            <person name="Li W."/>
            <person name="Guo W."/>
            <person name="Chen H."/>
            <person name="Chen S."/>
            <person name="Zhou L."/>
            <person name="Zhou L."/>
            <person name="Ni X."/>
            <person name="Tian J."/>
            <person name="Zhou Y."/>
            <person name="Sheng Y."/>
            <person name="Liu T."/>
            <person name="Pan Y."/>
            <person name="Xia L."/>
            <person name="Li J."/>
            <person name="Zhao F."/>
            <person name="Cao W."/>
        </authorList>
    </citation>
    <scope>NUCLEOTIDE SEQUENCE</scope>
    <source>
        <strain evidence="2">Rsan-2018</strain>
        <tissue evidence="2">Larvae</tissue>
    </source>
</reference>
<dbReference type="AlphaFoldDB" id="A0A9D4PJ74"/>
<comment type="caution">
    <text evidence="2">The sequence shown here is derived from an EMBL/GenBank/DDBJ whole genome shotgun (WGS) entry which is preliminary data.</text>
</comment>
<feature type="compositionally biased region" description="Polar residues" evidence="1">
    <location>
        <begin position="1"/>
        <end position="13"/>
    </location>
</feature>
<dbReference type="EMBL" id="JABSTV010001253">
    <property type="protein sequence ID" value="KAH7943055.1"/>
    <property type="molecule type" value="Genomic_DNA"/>
</dbReference>
<feature type="region of interest" description="Disordered" evidence="1">
    <location>
        <begin position="1"/>
        <end position="91"/>
    </location>
</feature>
<feature type="region of interest" description="Disordered" evidence="1">
    <location>
        <begin position="462"/>
        <end position="488"/>
    </location>
</feature>
<reference evidence="2" key="1">
    <citation type="journal article" date="2020" name="Cell">
        <title>Large-Scale Comparative Analyses of Tick Genomes Elucidate Their Genetic Diversity and Vector Capacities.</title>
        <authorList>
            <consortium name="Tick Genome and Microbiome Consortium (TIGMIC)"/>
            <person name="Jia N."/>
            <person name="Wang J."/>
            <person name="Shi W."/>
            <person name="Du L."/>
            <person name="Sun Y."/>
            <person name="Zhan W."/>
            <person name="Jiang J.F."/>
            <person name="Wang Q."/>
            <person name="Zhang B."/>
            <person name="Ji P."/>
            <person name="Bell-Sakyi L."/>
            <person name="Cui X.M."/>
            <person name="Yuan T.T."/>
            <person name="Jiang B.G."/>
            <person name="Yang W.F."/>
            <person name="Lam T.T."/>
            <person name="Chang Q.C."/>
            <person name="Ding S.J."/>
            <person name="Wang X.J."/>
            <person name="Zhu J.G."/>
            <person name="Ruan X.D."/>
            <person name="Zhao L."/>
            <person name="Wei J.T."/>
            <person name="Ye R.Z."/>
            <person name="Que T.C."/>
            <person name="Du C.H."/>
            <person name="Zhou Y.H."/>
            <person name="Cheng J.X."/>
            <person name="Dai P.F."/>
            <person name="Guo W.B."/>
            <person name="Han X.H."/>
            <person name="Huang E.J."/>
            <person name="Li L.F."/>
            <person name="Wei W."/>
            <person name="Gao Y.C."/>
            <person name="Liu J.Z."/>
            <person name="Shao H.Z."/>
            <person name="Wang X."/>
            <person name="Wang C.C."/>
            <person name="Yang T.C."/>
            <person name="Huo Q.B."/>
            <person name="Li W."/>
            <person name="Chen H.Y."/>
            <person name="Chen S.E."/>
            <person name="Zhou L.G."/>
            <person name="Ni X.B."/>
            <person name="Tian J.H."/>
            <person name="Sheng Y."/>
            <person name="Liu T."/>
            <person name="Pan Y.S."/>
            <person name="Xia L.Y."/>
            <person name="Li J."/>
            <person name="Zhao F."/>
            <person name="Cao W.C."/>
        </authorList>
    </citation>
    <scope>NUCLEOTIDE SEQUENCE</scope>
    <source>
        <strain evidence="2">Rsan-2018</strain>
    </source>
</reference>
<dbReference type="VEuPathDB" id="VectorBase:RSAN_042311"/>
<organism evidence="2 3">
    <name type="scientific">Rhipicephalus sanguineus</name>
    <name type="common">Brown dog tick</name>
    <name type="synonym">Ixodes sanguineus</name>
    <dbReference type="NCBI Taxonomy" id="34632"/>
    <lineage>
        <taxon>Eukaryota</taxon>
        <taxon>Metazoa</taxon>
        <taxon>Ecdysozoa</taxon>
        <taxon>Arthropoda</taxon>
        <taxon>Chelicerata</taxon>
        <taxon>Arachnida</taxon>
        <taxon>Acari</taxon>
        <taxon>Parasitiformes</taxon>
        <taxon>Ixodida</taxon>
        <taxon>Ixodoidea</taxon>
        <taxon>Ixodidae</taxon>
        <taxon>Rhipicephalinae</taxon>
        <taxon>Rhipicephalus</taxon>
        <taxon>Rhipicephalus</taxon>
    </lineage>
</organism>
<accession>A0A9D4PJ74</accession>
<name>A0A9D4PJ74_RHISA</name>
<feature type="compositionally biased region" description="Basic and acidic residues" evidence="1">
    <location>
        <begin position="56"/>
        <end position="65"/>
    </location>
</feature>
<gene>
    <name evidence="2" type="ORF">HPB52_004419</name>
</gene>
<feature type="compositionally biased region" description="Basic and acidic residues" evidence="1">
    <location>
        <begin position="326"/>
        <end position="337"/>
    </location>
</feature>
<evidence type="ECO:0000313" key="2">
    <source>
        <dbReference type="EMBL" id="KAH7943055.1"/>
    </source>
</evidence>